<comment type="caution">
    <text evidence="2">The sequence shown here is derived from an EMBL/GenBank/DDBJ whole genome shotgun (WGS) entry which is preliminary data.</text>
</comment>
<proteinExistence type="predicted"/>
<name>A0ABN1E5Q3_9PROT</name>
<keyword evidence="1" id="KW-0472">Membrane</keyword>
<dbReference type="Proteomes" id="UP001499951">
    <property type="component" value="Unassembled WGS sequence"/>
</dbReference>
<dbReference type="EMBL" id="BAAADD010000001">
    <property type="protein sequence ID" value="GAA0559728.1"/>
    <property type="molecule type" value="Genomic_DNA"/>
</dbReference>
<feature type="transmembrane region" description="Helical" evidence="1">
    <location>
        <begin position="12"/>
        <end position="33"/>
    </location>
</feature>
<gene>
    <name evidence="2" type="ORF">GCM10008942_05260</name>
</gene>
<accession>A0ABN1E5Q3</accession>
<keyword evidence="1" id="KW-1133">Transmembrane helix</keyword>
<feature type="transmembrane region" description="Helical" evidence="1">
    <location>
        <begin position="53"/>
        <end position="81"/>
    </location>
</feature>
<reference evidence="2 3" key="1">
    <citation type="journal article" date="2019" name="Int. J. Syst. Evol. Microbiol.">
        <title>The Global Catalogue of Microorganisms (GCM) 10K type strain sequencing project: providing services to taxonomists for standard genome sequencing and annotation.</title>
        <authorList>
            <consortium name="The Broad Institute Genomics Platform"/>
            <consortium name="The Broad Institute Genome Sequencing Center for Infectious Disease"/>
            <person name="Wu L."/>
            <person name="Ma J."/>
        </authorList>
    </citation>
    <scope>NUCLEOTIDE SEQUENCE [LARGE SCALE GENOMIC DNA]</scope>
    <source>
        <strain evidence="2 3">JCM 15089</strain>
    </source>
</reference>
<organism evidence="2 3">
    <name type="scientific">Rhizomicrobium electricum</name>
    <dbReference type="NCBI Taxonomy" id="480070"/>
    <lineage>
        <taxon>Bacteria</taxon>
        <taxon>Pseudomonadati</taxon>
        <taxon>Pseudomonadota</taxon>
        <taxon>Alphaproteobacteria</taxon>
        <taxon>Micropepsales</taxon>
        <taxon>Micropepsaceae</taxon>
        <taxon>Rhizomicrobium</taxon>
    </lineage>
</organism>
<evidence type="ECO:0000256" key="1">
    <source>
        <dbReference type="SAM" id="Phobius"/>
    </source>
</evidence>
<keyword evidence="3" id="KW-1185">Reference proteome</keyword>
<feature type="transmembrane region" description="Helical" evidence="1">
    <location>
        <begin position="225"/>
        <end position="249"/>
    </location>
</feature>
<evidence type="ECO:0000313" key="2">
    <source>
        <dbReference type="EMBL" id="GAA0559728.1"/>
    </source>
</evidence>
<dbReference type="RefSeq" id="WP_166931377.1">
    <property type="nucleotide sequence ID" value="NZ_BAAADD010000001.1"/>
</dbReference>
<sequence length="274" mass="29977">MPRRFTGIRLLLVFVGINLLMFLMLVTSMTGAHPWIAHILPGHFESGTDSSGYWVFFALVLLVDAVTVFIAGLAVMLPAMIDGAPLAERRLTRLFVDRAGMSEEAKEAIFVGLREDAVNAHVQLIVGRSILLAGAIFLAAAFFAVVFTFTRAAPSGELFAQPGLIASHEERSLGLGLIPVENKSVRTRQIVEYTADQVLAAAALNAPAIYGVQFAPVVHNPRVPLFTHFVFAFRTILGFTLVLLVISFLRRPQRPVRQKKTIASVEAKLEDAKK</sequence>
<evidence type="ECO:0000313" key="3">
    <source>
        <dbReference type="Proteomes" id="UP001499951"/>
    </source>
</evidence>
<protein>
    <submittedName>
        <fullName evidence="2">Uncharacterized protein</fullName>
    </submittedName>
</protein>
<keyword evidence="1" id="KW-0812">Transmembrane</keyword>
<feature type="transmembrane region" description="Helical" evidence="1">
    <location>
        <begin position="130"/>
        <end position="149"/>
    </location>
</feature>